<keyword evidence="3" id="KW-1185">Reference proteome</keyword>
<proteinExistence type="predicted"/>
<protein>
    <recommendedName>
        <fullName evidence="4">DUF885 domain-containing protein</fullName>
    </recommendedName>
</protein>
<reference evidence="2 3" key="1">
    <citation type="submission" date="2016-10" db="EMBL/GenBank/DDBJ databases">
        <authorList>
            <person name="de Groot N.N."/>
        </authorList>
    </citation>
    <scope>NUCLEOTIDE SEQUENCE [LARGE SCALE GENOMIC DNA]</scope>
    <source>
        <strain evidence="2 3">CGMCC 4.1877</strain>
    </source>
</reference>
<evidence type="ECO:0008006" key="4">
    <source>
        <dbReference type="Google" id="ProtNLM"/>
    </source>
</evidence>
<feature type="region of interest" description="Disordered" evidence="1">
    <location>
        <begin position="22"/>
        <end position="46"/>
    </location>
</feature>
<sequence>MPLARLTRATTELGLRLERLRPGLLDGPAPDPDLARRVGDEPRPAPADLLADAGRLRRELAAATELPRDRGRHLDAVLCALECQARLLAGEEPGYLDQVRSMFGVVPRRADPDEYREAHRGLDDLLPGRGPVRARMRAYREVDVVAPDRLGAAVGAVTAELRRRVRDELGLPPGEHAAVVLVGERPWTAFTRYDGNLRSRISISTAARVRAGALLPLLAHEVYPGHHTQYCRAEAAAVRCPEPVLRLVHGPQAVIAEGAAEAAASVLPGPGWGVVAQRVLAGAGVRLDGELAERVEAQLEPLGRVRLDAALLRHVDGAGPDEVTAHLARWLLVPQERARRMLGFLDHPQWRAYPVTYAEGAPLVRGWLARHPGGPVAGLRALLDSPLLPADLVTDGGGAAGNGSGPAASTFPALPRPLH</sequence>
<dbReference type="RefSeq" id="WP_093339214.1">
    <property type="nucleotide sequence ID" value="NZ_FOUY01000005.1"/>
</dbReference>
<feature type="compositionally biased region" description="Basic and acidic residues" evidence="1">
    <location>
        <begin position="33"/>
        <end position="43"/>
    </location>
</feature>
<dbReference type="OrthoDB" id="140419at2"/>
<evidence type="ECO:0000313" key="3">
    <source>
        <dbReference type="Proteomes" id="UP000199614"/>
    </source>
</evidence>
<dbReference type="Proteomes" id="UP000199614">
    <property type="component" value="Unassembled WGS sequence"/>
</dbReference>
<evidence type="ECO:0000313" key="2">
    <source>
        <dbReference type="EMBL" id="SFM96655.1"/>
    </source>
</evidence>
<dbReference type="AlphaFoldDB" id="A0A1I4V666"/>
<feature type="region of interest" description="Disordered" evidence="1">
    <location>
        <begin position="398"/>
        <end position="419"/>
    </location>
</feature>
<organism evidence="2 3">
    <name type="scientific">Pseudonocardia ammonioxydans</name>
    <dbReference type="NCBI Taxonomy" id="260086"/>
    <lineage>
        <taxon>Bacteria</taxon>
        <taxon>Bacillati</taxon>
        <taxon>Actinomycetota</taxon>
        <taxon>Actinomycetes</taxon>
        <taxon>Pseudonocardiales</taxon>
        <taxon>Pseudonocardiaceae</taxon>
        <taxon>Pseudonocardia</taxon>
    </lineage>
</organism>
<evidence type="ECO:0000256" key="1">
    <source>
        <dbReference type="SAM" id="MobiDB-lite"/>
    </source>
</evidence>
<dbReference type="EMBL" id="FOUY01000005">
    <property type="protein sequence ID" value="SFM96655.1"/>
    <property type="molecule type" value="Genomic_DNA"/>
</dbReference>
<name>A0A1I4V666_PSUAM</name>
<gene>
    <name evidence="2" type="ORF">SAMN05216207_1005197</name>
</gene>
<accession>A0A1I4V666</accession>
<dbReference type="STRING" id="260086.SAMN05216207_1005197"/>